<name>A0A1M7JTQ6_9RHOB</name>
<dbReference type="STRING" id="337701.SAMN05444398_12219"/>
<evidence type="ECO:0000313" key="2">
    <source>
        <dbReference type="EMBL" id="SHM56295.1"/>
    </source>
</evidence>
<feature type="region of interest" description="Disordered" evidence="1">
    <location>
        <begin position="56"/>
        <end position="115"/>
    </location>
</feature>
<sequence length="548" mass="54093">MVAKKGRNESAGLSGEANTPPFLGGVSEVDRQGQRSGLNGVTASAIGMGLVLQGQPMEARASTGGDGVPDDAGDAERREVPPDAVESDPYEQKAPQDALADEMSGGDADDPVGDAELAASGPVVAAGRTSGIDDAGAAASATAAMLSDNEADEVVLSREGEAGQPAVELDFDSDEDEGLPGSVFEPVLGDDGIVDNLLDVLVGEGGVLDGLLGEDGLLGDVLDTLVGEDGILDLSVLEGLLGEDGYLGGAINVILGDEGLVADIVGEDGVVGDLLEALVEDDGVLDSLLSPVLGGGVVDDLLGEDGIVPGLIGDLFGGDGLVDEVVGNIPVVGDLLGSGGLLGVVFGENSALGGVLGFGGDDEDSAASDEAVGPSEDDGFLDDLLGLGETAEGAADEAAGIVTDLFEGLSLDGVGDVMTDLLGDEDIFGVDVPETATDGFDDLYAGLVGETSLVGTLAGEGLIGETADLLADGEVDALLNEILGPSSSDVTGGEGVFDALFGEADESGETQVGGLLAETGGLVDGIVNALDSDASLLDGLLSAQDDSV</sequence>
<dbReference type="AlphaFoldDB" id="A0A1M7JTQ6"/>
<reference evidence="2 3" key="1">
    <citation type="submission" date="2016-11" db="EMBL/GenBank/DDBJ databases">
        <authorList>
            <person name="Jaros S."/>
            <person name="Januszkiewicz K."/>
            <person name="Wedrychowicz H."/>
        </authorList>
    </citation>
    <scope>NUCLEOTIDE SEQUENCE [LARGE SCALE GENOMIC DNA]</scope>
    <source>
        <strain evidence="2 3">DSM 29589</strain>
    </source>
</reference>
<gene>
    <name evidence="2" type="ORF">SAMN05444398_12219</name>
</gene>
<accession>A0A1M7JTQ6</accession>
<dbReference type="Proteomes" id="UP000183974">
    <property type="component" value="Unassembled WGS sequence"/>
</dbReference>
<protein>
    <submittedName>
        <fullName evidence="2">Uncharacterized protein</fullName>
    </submittedName>
</protein>
<evidence type="ECO:0000313" key="3">
    <source>
        <dbReference type="Proteomes" id="UP000183974"/>
    </source>
</evidence>
<dbReference type="EMBL" id="FRBR01000022">
    <property type="protein sequence ID" value="SHM56295.1"/>
    <property type="molecule type" value="Genomic_DNA"/>
</dbReference>
<evidence type="ECO:0000256" key="1">
    <source>
        <dbReference type="SAM" id="MobiDB-lite"/>
    </source>
</evidence>
<keyword evidence="3" id="KW-1185">Reference proteome</keyword>
<organism evidence="2 3">
    <name type="scientific">Roseovarius pacificus</name>
    <dbReference type="NCBI Taxonomy" id="337701"/>
    <lineage>
        <taxon>Bacteria</taxon>
        <taxon>Pseudomonadati</taxon>
        <taxon>Pseudomonadota</taxon>
        <taxon>Alphaproteobacteria</taxon>
        <taxon>Rhodobacterales</taxon>
        <taxon>Roseobacteraceae</taxon>
        <taxon>Roseovarius</taxon>
    </lineage>
</organism>
<feature type="region of interest" description="Disordered" evidence="1">
    <location>
        <begin position="1"/>
        <end position="40"/>
    </location>
</feature>
<proteinExistence type="predicted"/>